<protein>
    <recommendedName>
        <fullName evidence="2">DUF7730 domain-containing protein</fullName>
    </recommendedName>
</protein>
<name>A0A6A5Y5M3_9PLEO</name>
<feature type="region of interest" description="Disordered" evidence="1">
    <location>
        <begin position="443"/>
        <end position="467"/>
    </location>
</feature>
<dbReference type="InterPro" id="IPR056632">
    <property type="entry name" value="DUF7730"/>
</dbReference>
<organism evidence="3 4">
    <name type="scientific">Aaosphaeria arxii CBS 175.79</name>
    <dbReference type="NCBI Taxonomy" id="1450172"/>
    <lineage>
        <taxon>Eukaryota</taxon>
        <taxon>Fungi</taxon>
        <taxon>Dikarya</taxon>
        <taxon>Ascomycota</taxon>
        <taxon>Pezizomycotina</taxon>
        <taxon>Dothideomycetes</taxon>
        <taxon>Pleosporomycetidae</taxon>
        <taxon>Pleosporales</taxon>
        <taxon>Pleosporales incertae sedis</taxon>
        <taxon>Aaosphaeria</taxon>
    </lineage>
</organism>
<evidence type="ECO:0000313" key="4">
    <source>
        <dbReference type="Proteomes" id="UP000799778"/>
    </source>
</evidence>
<dbReference type="PANTHER" id="PTHR38790">
    <property type="entry name" value="2EXR DOMAIN-CONTAINING PROTEIN-RELATED"/>
    <property type="match status" value="1"/>
</dbReference>
<dbReference type="GeneID" id="54292271"/>
<dbReference type="EMBL" id="ML978066">
    <property type="protein sequence ID" value="KAF2020862.1"/>
    <property type="molecule type" value="Genomic_DNA"/>
</dbReference>
<feature type="compositionally biased region" description="Basic and acidic residues" evidence="1">
    <location>
        <begin position="74"/>
        <end position="91"/>
    </location>
</feature>
<dbReference type="Proteomes" id="UP000799778">
    <property type="component" value="Unassembled WGS sequence"/>
</dbReference>
<sequence>MDTGIASTISETMHKQDMEIQKQLALSRATYKCGQPEKEGGKDRLKDSFNPLTWCIKSNKTEKYDNVPPAIPKSRPDGLHCSSKKDPDTYRQNRSRLLSLPETLRMMIWKYVLSDYPHSDLFIRIERRPFNPSYKLVRAPVPELKFVPSDSPDSTHFIRIERRPFDPSYKLIRAPVPELKFVHEGAKPRRHVNILLTCRSIRAEALPILYQSVTFAPSDLESLLPIFIDSLSPEARRCIRNIHLALPQSPSQNVMMHDRSKPSFHWAVTCAQVAKLNGTLRHLSVEGKWSDFALPSFRRAILHPLRKIKAEIAFVPIDHPEDDSFDYDGAFGELLRQAGEELKALAQVRAERTKADAEERREKERRWRESGQQKVSDTHGERIEASLVGDNWVVVESVSGEQIEKDLRRVSGIDQFEKELQAQGCDSDDSSIADDMDWDLMSVGSGADTPKVRPRSALSKYSNGMDTDTASTIVVDDASTTQRKYKIHDDGDW</sequence>
<dbReference type="Pfam" id="PF24864">
    <property type="entry name" value="DUF7730"/>
    <property type="match status" value="1"/>
</dbReference>
<reference evidence="3" key="1">
    <citation type="journal article" date="2020" name="Stud. Mycol.">
        <title>101 Dothideomycetes genomes: a test case for predicting lifestyles and emergence of pathogens.</title>
        <authorList>
            <person name="Haridas S."/>
            <person name="Albert R."/>
            <person name="Binder M."/>
            <person name="Bloem J."/>
            <person name="Labutti K."/>
            <person name="Salamov A."/>
            <person name="Andreopoulos B."/>
            <person name="Baker S."/>
            <person name="Barry K."/>
            <person name="Bills G."/>
            <person name="Bluhm B."/>
            <person name="Cannon C."/>
            <person name="Castanera R."/>
            <person name="Culley D."/>
            <person name="Daum C."/>
            <person name="Ezra D."/>
            <person name="Gonzalez J."/>
            <person name="Henrissat B."/>
            <person name="Kuo A."/>
            <person name="Liang C."/>
            <person name="Lipzen A."/>
            <person name="Lutzoni F."/>
            <person name="Magnuson J."/>
            <person name="Mondo S."/>
            <person name="Nolan M."/>
            <person name="Ohm R."/>
            <person name="Pangilinan J."/>
            <person name="Park H.-J."/>
            <person name="Ramirez L."/>
            <person name="Alfaro M."/>
            <person name="Sun H."/>
            <person name="Tritt A."/>
            <person name="Yoshinaga Y."/>
            <person name="Zwiers L.-H."/>
            <person name="Turgeon B."/>
            <person name="Goodwin S."/>
            <person name="Spatafora J."/>
            <person name="Crous P."/>
            <person name="Grigoriev I."/>
        </authorList>
    </citation>
    <scope>NUCLEOTIDE SEQUENCE</scope>
    <source>
        <strain evidence="3">CBS 175.79</strain>
    </source>
</reference>
<proteinExistence type="predicted"/>
<evidence type="ECO:0000259" key="2">
    <source>
        <dbReference type="Pfam" id="PF24864"/>
    </source>
</evidence>
<gene>
    <name evidence="3" type="ORF">BU24DRAFT_9945</name>
</gene>
<dbReference type="OrthoDB" id="62952at2759"/>
<accession>A0A6A5Y5M3</accession>
<evidence type="ECO:0000313" key="3">
    <source>
        <dbReference type="EMBL" id="KAF2020862.1"/>
    </source>
</evidence>
<dbReference type="AlphaFoldDB" id="A0A6A5Y5M3"/>
<dbReference type="PANTHER" id="PTHR38790:SF4">
    <property type="entry name" value="2EXR DOMAIN-CONTAINING PROTEIN"/>
    <property type="match status" value="1"/>
</dbReference>
<evidence type="ECO:0000256" key="1">
    <source>
        <dbReference type="SAM" id="MobiDB-lite"/>
    </source>
</evidence>
<feature type="region of interest" description="Disordered" evidence="1">
    <location>
        <begin position="353"/>
        <end position="379"/>
    </location>
</feature>
<feature type="region of interest" description="Disordered" evidence="1">
    <location>
        <begin position="65"/>
        <end position="92"/>
    </location>
</feature>
<dbReference type="RefSeq" id="XP_033389201.1">
    <property type="nucleotide sequence ID" value="XM_033534874.1"/>
</dbReference>
<keyword evidence="4" id="KW-1185">Reference proteome</keyword>
<feature type="domain" description="DUF7730" evidence="2">
    <location>
        <begin position="91"/>
        <end position="286"/>
    </location>
</feature>